<dbReference type="GO" id="GO:0005886">
    <property type="term" value="C:plasma membrane"/>
    <property type="evidence" value="ECO:0007669"/>
    <property type="project" value="TreeGrafter"/>
</dbReference>
<comment type="caution">
    <text evidence="2">The sequence shown here is derived from an EMBL/GenBank/DDBJ whole genome shotgun (WGS) entry which is preliminary data.</text>
</comment>
<reference evidence="2" key="1">
    <citation type="journal article" date="2018" name="Int. J. Syst. Evol. Microbiol.">
        <title>Carboxylicivirga sediminis sp. nov., isolated from coastal sediment.</title>
        <authorList>
            <person name="Wang F.Q."/>
            <person name="Ren L.H."/>
            <person name="Zou R.J."/>
            <person name="Sun Y.Z."/>
            <person name="Liu X.J."/>
            <person name="Jiang F."/>
            <person name="Liu L.J."/>
        </authorList>
    </citation>
    <scope>NUCLEOTIDE SEQUENCE</scope>
    <source>
        <strain evidence="2">JR1</strain>
    </source>
</reference>
<dbReference type="RefSeq" id="WP_212188443.1">
    <property type="nucleotide sequence ID" value="NZ_JAGTAR010000003.1"/>
</dbReference>
<gene>
    <name evidence="2" type="ORF">KDU71_03135</name>
</gene>
<dbReference type="EMBL" id="JAGTAR010000003">
    <property type="protein sequence ID" value="MBR8534539.1"/>
    <property type="molecule type" value="Genomic_DNA"/>
</dbReference>
<evidence type="ECO:0000313" key="3">
    <source>
        <dbReference type="Proteomes" id="UP000679220"/>
    </source>
</evidence>
<evidence type="ECO:0000313" key="2">
    <source>
        <dbReference type="EMBL" id="MBR8534539.1"/>
    </source>
</evidence>
<dbReference type="InterPro" id="IPR007844">
    <property type="entry name" value="AsmA"/>
</dbReference>
<proteinExistence type="predicted"/>
<dbReference type="AlphaFoldDB" id="A0A941IWM6"/>
<feature type="domain" description="AsmA" evidence="1">
    <location>
        <begin position="1"/>
        <end position="219"/>
    </location>
</feature>
<dbReference type="PANTHER" id="PTHR30441:SF8">
    <property type="entry name" value="DUF748 DOMAIN-CONTAINING PROTEIN"/>
    <property type="match status" value="1"/>
</dbReference>
<keyword evidence="3" id="KW-1185">Reference proteome</keyword>
<name>A0A941IWM6_9BACT</name>
<dbReference type="Pfam" id="PF05170">
    <property type="entry name" value="AsmA"/>
    <property type="match status" value="1"/>
</dbReference>
<dbReference type="Proteomes" id="UP000679220">
    <property type="component" value="Unassembled WGS sequence"/>
</dbReference>
<reference evidence="2" key="2">
    <citation type="submission" date="2021-04" db="EMBL/GenBank/DDBJ databases">
        <authorList>
            <person name="Zhang T."/>
            <person name="Zhang Y."/>
            <person name="Lu D."/>
            <person name="Zuo D."/>
            <person name="Du Z."/>
        </authorList>
    </citation>
    <scope>NUCLEOTIDE SEQUENCE</scope>
    <source>
        <strain evidence="2">JR1</strain>
    </source>
</reference>
<sequence length="814" mass="88970">MKKVLKITGGIVLALIVLLLILPVVFKGKIESLVKEQINANVNARVDYTDFSLSLIKNFPNISIGIDDLSVVGNVPFEKDTLVYLDKFSGKVGLLGTLAGEVEVKSVLLSNVFVNALVLADSTANWDIAKGSEDVEMEEEESEASAIKVVLQSFVVENANILYVDQTANMQSEIKGFNLSLSGDMSAQQTNLEIQSDIAQLMVDYDGIKYVNGASLGLTAGIGADLENMIFSFLENELSVNGLVLKLDGSLAVKEEGYGLDLKMGTTKTDFKSLLALVPEEFLKDFEGLQTQGTMHVDMVVKGDYIDEEHLPAFTLDLGVENGMIQYPDLPESIDNINVALLVKNVGGSADLTETELKQFHFEIAQNPFDASFKVLNPISNPQFESRVVGRIDLNSLANAIPLDSFEIKGLIETDFAIAGDYAMIESEDYEQINARGELALNNFSYQGTDMPLPVFIKQSVMTVNPRSVRLESFNCQVGNSDFSLKGSLDNYLAYALKDGTLKGSLTHYSKLINTNELLKLASSEDESVPEAGETEVVEVPKNLDFVFQSQVEQLVYDKLDIYRANGKITVRNGVVKLDGLKMRLLDGSLAMTGEYNTADMQKPFVDFAFEGADLDLNMAANSFSVVDSLLPLAKNTVGKVSPKFKYNSLLSRNAKPVMSTVNGGGWLRSQKVEVSGSKIQNSLASTLNNESYRTMRAEDLNINFVLDKGNVIVKPFKTKVGGKMVEVQGVQGLDQSIDYKITMPVSRKEVAKMAGSLGFSLPTSGDDLIVDVLVKGTVQEPQLSFGLDKAKKQIEKDLKKEGENLLKNLLKGF</sequence>
<dbReference type="InterPro" id="IPR052894">
    <property type="entry name" value="AsmA-related"/>
</dbReference>
<protein>
    <submittedName>
        <fullName evidence="2">AsmA family protein</fullName>
    </submittedName>
</protein>
<accession>A0A941IWM6</accession>
<dbReference type="GO" id="GO:0090313">
    <property type="term" value="P:regulation of protein targeting to membrane"/>
    <property type="evidence" value="ECO:0007669"/>
    <property type="project" value="TreeGrafter"/>
</dbReference>
<dbReference type="PANTHER" id="PTHR30441">
    <property type="entry name" value="DUF748 DOMAIN-CONTAINING PROTEIN"/>
    <property type="match status" value="1"/>
</dbReference>
<organism evidence="2 3">
    <name type="scientific">Carboxylicivirga sediminis</name>
    <dbReference type="NCBI Taxonomy" id="2006564"/>
    <lineage>
        <taxon>Bacteria</taxon>
        <taxon>Pseudomonadati</taxon>
        <taxon>Bacteroidota</taxon>
        <taxon>Bacteroidia</taxon>
        <taxon>Marinilabiliales</taxon>
        <taxon>Marinilabiliaceae</taxon>
        <taxon>Carboxylicivirga</taxon>
    </lineage>
</organism>
<evidence type="ECO:0000259" key="1">
    <source>
        <dbReference type="Pfam" id="PF05170"/>
    </source>
</evidence>